<evidence type="ECO:0000313" key="1">
    <source>
        <dbReference type="EMBL" id="KAA6187296.1"/>
    </source>
</evidence>
<evidence type="ECO:0000313" key="2">
    <source>
        <dbReference type="Proteomes" id="UP000322981"/>
    </source>
</evidence>
<protein>
    <submittedName>
        <fullName evidence="1">Uncharacterized protein</fullName>
    </submittedName>
</protein>
<organism evidence="1 2">
    <name type="scientific">Thiohalocapsa marina</name>
    <dbReference type="NCBI Taxonomy" id="424902"/>
    <lineage>
        <taxon>Bacteria</taxon>
        <taxon>Pseudomonadati</taxon>
        <taxon>Pseudomonadota</taxon>
        <taxon>Gammaproteobacteria</taxon>
        <taxon>Chromatiales</taxon>
        <taxon>Chromatiaceae</taxon>
        <taxon>Thiohalocapsa</taxon>
    </lineage>
</organism>
<dbReference type="EMBL" id="VWXX01000002">
    <property type="protein sequence ID" value="KAA6187296.1"/>
    <property type="molecule type" value="Genomic_DNA"/>
</dbReference>
<accession>A0A5M8FU26</accession>
<dbReference type="Proteomes" id="UP000322981">
    <property type="component" value="Unassembled WGS sequence"/>
</dbReference>
<keyword evidence="2" id="KW-1185">Reference proteome</keyword>
<name>A0A5M8FU26_9GAMM</name>
<dbReference type="OrthoDB" id="5712323at2"/>
<comment type="caution">
    <text evidence="1">The sequence shown here is derived from an EMBL/GenBank/DDBJ whole genome shotgun (WGS) entry which is preliminary data.</text>
</comment>
<dbReference type="AlphaFoldDB" id="A0A5M8FU26"/>
<dbReference type="RefSeq" id="WP_150089839.1">
    <property type="nucleotide sequence ID" value="NZ_JBFUOH010000013.1"/>
</dbReference>
<sequence>MPADDLFAIAPYTLRAIDSRSMLVIRVDTGVSGALDVAWSGLLDELRVFRSLADHAQVLMTRHPRLQGQKQGLIAALRSLRERGILVAASALSEAYARASGARDDGPPVVCIRTCDRPEALKRLLTSLFAEPAHPDSTWPVEVYDDSRTDAAIGINRKTVSDLSARFNLFYVGRDEQAALLQRLTDNAPEDRAHLSWLLSADESVHQGQPTHGLMLNHAFLRNAGRRLLLIDDDAVLDTWTGANTDWRVRFERGGVTGAPVLEESTLMDGLRPYPPGVLKAHVDVLGKSLPAAARAMGAPLSAARFHEAAYSLAVAPRPEQTRVRYSINGTLGDPGTLGDHALLFDLGRTRPDLVGDAERYAALCAAPRLALGGQPPCPRLGKAPGLHLATVAGIDTGPYIGPLLPAGRGEDALLGTQLMFLYPNDYGLTLPIAVVHRPVEPRSWMFAPEALLGPASGSATLASWMAMTAVAGELSPQQRLVSMAQGIAQSATAGDLEAAVARLRTLSETERLAWALSSARRLASSGATGCNAWREDVTAVGTWAASRLQRAEPPSPADVSAIAGQLREYAQALPAWNRAWDLACTRALGAAATGAAARA</sequence>
<reference evidence="1 2" key="1">
    <citation type="submission" date="2019-09" db="EMBL/GenBank/DDBJ databases">
        <title>Whole-genome sequence of the purple sulfur bacterium Thiohalocapsa marina DSM 19078.</title>
        <authorList>
            <person name="Kyndt J.A."/>
            <person name="Meyer T.E."/>
        </authorList>
    </citation>
    <scope>NUCLEOTIDE SEQUENCE [LARGE SCALE GENOMIC DNA]</scope>
    <source>
        <strain evidence="1 2">DSM 19078</strain>
    </source>
</reference>
<proteinExistence type="predicted"/>
<gene>
    <name evidence="1" type="ORF">F2Q65_01855</name>
</gene>